<accession>A0A166DVD3</accession>
<name>A0A166DVD3_9EURY</name>
<feature type="domain" description="GtrA/DPMS transmembrane" evidence="7">
    <location>
        <begin position="15"/>
        <end position="129"/>
    </location>
</feature>
<dbReference type="GO" id="GO:0000271">
    <property type="term" value="P:polysaccharide biosynthetic process"/>
    <property type="evidence" value="ECO:0007669"/>
    <property type="project" value="InterPro"/>
</dbReference>
<gene>
    <name evidence="8" type="ORF">MBCUR_01690</name>
</gene>
<evidence type="ECO:0000256" key="4">
    <source>
        <dbReference type="ARBA" id="ARBA00022989"/>
    </source>
</evidence>
<dbReference type="InterPro" id="IPR007267">
    <property type="entry name" value="GtrA_DPMS_TM"/>
</dbReference>
<evidence type="ECO:0000256" key="3">
    <source>
        <dbReference type="ARBA" id="ARBA00022692"/>
    </source>
</evidence>
<dbReference type="Pfam" id="PF04138">
    <property type="entry name" value="GtrA_DPMS_TM"/>
    <property type="match status" value="1"/>
</dbReference>
<dbReference type="PANTHER" id="PTHR38459:SF5">
    <property type="entry name" value="CELL WALL TEICHOIC ACID GLYCOSYLATION PROTEIN GTCA"/>
    <property type="match status" value="1"/>
</dbReference>
<keyword evidence="4 6" id="KW-1133">Transmembrane helix</keyword>
<dbReference type="AlphaFoldDB" id="A0A166DVD3"/>
<sequence length="130" mass="15025">MFKLKELVTKEIILYLVFGVLTTLVNIFSYFVLVKIFSFNYLIGNIIAWLISVIFAYMTNRKWVFDSKNISIPLEFSLFLGGRLFSGILDSGLMYLAIDLLSLNDMFSKVIINIIVVIINYLFSKIIVFK</sequence>
<comment type="similarity">
    <text evidence="2">Belongs to the GtrA family.</text>
</comment>
<feature type="transmembrane region" description="Helical" evidence="6">
    <location>
        <begin position="110"/>
        <end position="129"/>
    </location>
</feature>
<evidence type="ECO:0000256" key="5">
    <source>
        <dbReference type="ARBA" id="ARBA00023136"/>
    </source>
</evidence>
<feature type="transmembrane region" description="Helical" evidence="6">
    <location>
        <begin position="12"/>
        <end position="33"/>
    </location>
</feature>
<dbReference type="PANTHER" id="PTHR38459">
    <property type="entry name" value="PROPHAGE BACTOPRENOL-LINKED GLUCOSE TRANSLOCASE HOMOLOG"/>
    <property type="match status" value="1"/>
</dbReference>
<comment type="caution">
    <text evidence="8">The sequence shown here is derived from an EMBL/GenBank/DDBJ whole genome shotgun (WGS) entry which is preliminary data.</text>
</comment>
<evidence type="ECO:0000256" key="6">
    <source>
        <dbReference type="SAM" id="Phobius"/>
    </source>
</evidence>
<dbReference type="GO" id="GO:0005886">
    <property type="term" value="C:plasma membrane"/>
    <property type="evidence" value="ECO:0007669"/>
    <property type="project" value="TreeGrafter"/>
</dbReference>
<dbReference type="InterPro" id="IPR051401">
    <property type="entry name" value="GtrA_CellWall_Glycosyl"/>
</dbReference>
<dbReference type="EMBL" id="LWMV01000021">
    <property type="protein sequence ID" value="KZX15991.1"/>
    <property type="molecule type" value="Genomic_DNA"/>
</dbReference>
<organism evidence="8 9">
    <name type="scientific">Methanobrevibacter curvatus</name>
    <dbReference type="NCBI Taxonomy" id="49547"/>
    <lineage>
        <taxon>Archaea</taxon>
        <taxon>Methanobacteriati</taxon>
        <taxon>Methanobacteriota</taxon>
        <taxon>Methanomada group</taxon>
        <taxon>Methanobacteria</taxon>
        <taxon>Methanobacteriales</taxon>
        <taxon>Methanobacteriaceae</taxon>
        <taxon>Methanobrevibacter</taxon>
    </lineage>
</organism>
<feature type="transmembrane region" description="Helical" evidence="6">
    <location>
        <begin position="39"/>
        <end position="58"/>
    </location>
</feature>
<evidence type="ECO:0000259" key="7">
    <source>
        <dbReference type="Pfam" id="PF04138"/>
    </source>
</evidence>
<keyword evidence="3 6" id="KW-0812">Transmembrane</keyword>
<dbReference type="Proteomes" id="UP000077245">
    <property type="component" value="Unassembled WGS sequence"/>
</dbReference>
<dbReference type="OrthoDB" id="78356at2157"/>
<dbReference type="STRING" id="49547.MBCUR_01690"/>
<protein>
    <recommendedName>
        <fullName evidence="7">GtrA/DPMS transmembrane domain-containing protein</fullName>
    </recommendedName>
</protein>
<evidence type="ECO:0000256" key="1">
    <source>
        <dbReference type="ARBA" id="ARBA00004141"/>
    </source>
</evidence>
<dbReference type="PATRIC" id="fig|49547.3.peg.176"/>
<reference evidence="8 9" key="1">
    <citation type="submission" date="2016-04" db="EMBL/GenBank/DDBJ databases">
        <title>Genome sequence of Methanobrevibacter curvatus DSM 11111.</title>
        <authorList>
            <person name="Poehlein A."/>
            <person name="Seedorf H."/>
            <person name="Daniel R."/>
        </authorList>
    </citation>
    <scope>NUCLEOTIDE SEQUENCE [LARGE SCALE GENOMIC DNA]</scope>
    <source>
        <strain evidence="8 9">DSM 11111</strain>
    </source>
</reference>
<feature type="transmembrane region" description="Helical" evidence="6">
    <location>
        <begin position="78"/>
        <end position="98"/>
    </location>
</feature>
<comment type="subcellular location">
    <subcellularLocation>
        <location evidence="1">Membrane</location>
        <topology evidence="1">Multi-pass membrane protein</topology>
    </subcellularLocation>
</comment>
<evidence type="ECO:0000313" key="9">
    <source>
        <dbReference type="Proteomes" id="UP000077245"/>
    </source>
</evidence>
<evidence type="ECO:0000256" key="2">
    <source>
        <dbReference type="ARBA" id="ARBA00009399"/>
    </source>
</evidence>
<dbReference type="RefSeq" id="WP_067089004.1">
    <property type="nucleotide sequence ID" value="NZ_LWMV01000021.1"/>
</dbReference>
<evidence type="ECO:0000313" key="8">
    <source>
        <dbReference type="EMBL" id="KZX15991.1"/>
    </source>
</evidence>
<proteinExistence type="inferred from homology"/>
<keyword evidence="9" id="KW-1185">Reference proteome</keyword>
<keyword evidence="5 6" id="KW-0472">Membrane</keyword>